<dbReference type="PRINTS" id="PR00837">
    <property type="entry name" value="V5TPXLIKE"/>
</dbReference>
<evidence type="ECO:0000256" key="1">
    <source>
        <dbReference type="ARBA" id="ARBA00004613"/>
    </source>
</evidence>
<dbReference type="GO" id="GO:0005576">
    <property type="term" value="C:extracellular region"/>
    <property type="evidence" value="ECO:0007669"/>
    <property type="project" value="UniProtKB-SubCell"/>
</dbReference>
<dbReference type="InterPro" id="IPR002413">
    <property type="entry name" value="V5_allergen-like"/>
</dbReference>
<organism evidence="5 6">
    <name type="scientific">Phaedon cochleariae</name>
    <name type="common">Mustard beetle</name>
    <dbReference type="NCBI Taxonomy" id="80249"/>
    <lineage>
        <taxon>Eukaryota</taxon>
        <taxon>Metazoa</taxon>
        <taxon>Ecdysozoa</taxon>
        <taxon>Arthropoda</taxon>
        <taxon>Hexapoda</taxon>
        <taxon>Insecta</taxon>
        <taxon>Pterygota</taxon>
        <taxon>Neoptera</taxon>
        <taxon>Endopterygota</taxon>
        <taxon>Coleoptera</taxon>
        <taxon>Polyphaga</taxon>
        <taxon>Cucujiformia</taxon>
        <taxon>Chrysomeloidea</taxon>
        <taxon>Chrysomelidae</taxon>
        <taxon>Chrysomelinae</taxon>
        <taxon>Chrysomelini</taxon>
        <taxon>Phaedon</taxon>
    </lineage>
</organism>
<name>A0A9P0DNQ5_PHACE</name>
<dbReference type="EMBL" id="OU896712">
    <property type="protein sequence ID" value="CAH1173570.1"/>
    <property type="molecule type" value="Genomic_DNA"/>
</dbReference>
<accession>A0A9P0DNQ5</accession>
<dbReference type="PROSITE" id="PS01009">
    <property type="entry name" value="CRISP_1"/>
    <property type="match status" value="1"/>
</dbReference>
<proteinExistence type="predicted"/>
<dbReference type="Gene3D" id="3.40.33.10">
    <property type="entry name" value="CAP"/>
    <property type="match status" value="1"/>
</dbReference>
<keyword evidence="6" id="KW-1185">Reference proteome</keyword>
<dbReference type="AlphaFoldDB" id="A0A9P0DNQ5"/>
<dbReference type="InterPro" id="IPR014044">
    <property type="entry name" value="CAP_dom"/>
</dbReference>
<dbReference type="Pfam" id="PF00188">
    <property type="entry name" value="CAP"/>
    <property type="match status" value="1"/>
</dbReference>
<evidence type="ECO:0000259" key="4">
    <source>
        <dbReference type="SMART" id="SM00198"/>
    </source>
</evidence>
<dbReference type="SMART" id="SM00198">
    <property type="entry name" value="SCP"/>
    <property type="match status" value="1"/>
</dbReference>
<dbReference type="PANTHER" id="PTHR10334">
    <property type="entry name" value="CYSTEINE-RICH SECRETORY PROTEIN-RELATED"/>
    <property type="match status" value="1"/>
</dbReference>
<feature type="signal peptide" evidence="3">
    <location>
        <begin position="1"/>
        <end position="20"/>
    </location>
</feature>
<evidence type="ECO:0000256" key="3">
    <source>
        <dbReference type="SAM" id="SignalP"/>
    </source>
</evidence>
<reference evidence="5" key="2">
    <citation type="submission" date="2022-10" db="EMBL/GenBank/DDBJ databases">
        <authorList>
            <consortium name="ENA_rothamsted_submissions"/>
            <consortium name="culmorum"/>
            <person name="King R."/>
        </authorList>
    </citation>
    <scope>NUCLEOTIDE SEQUENCE</scope>
</reference>
<dbReference type="SUPFAM" id="SSF55797">
    <property type="entry name" value="PR-1-like"/>
    <property type="match status" value="1"/>
</dbReference>
<feature type="domain" description="SCP" evidence="4">
    <location>
        <begin position="64"/>
        <end position="231"/>
    </location>
</feature>
<dbReference type="Proteomes" id="UP001153737">
    <property type="component" value="Chromosome 6"/>
</dbReference>
<reference evidence="5" key="1">
    <citation type="submission" date="2022-01" db="EMBL/GenBank/DDBJ databases">
        <authorList>
            <person name="King R."/>
        </authorList>
    </citation>
    <scope>NUCLEOTIDE SEQUENCE</scope>
</reference>
<evidence type="ECO:0000256" key="2">
    <source>
        <dbReference type="ARBA" id="ARBA00022525"/>
    </source>
</evidence>
<feature type="chain" id="PRO_5040397972" description="SCP domain-containing protein" evidence="3">
    <location>
        <begin position="21"/>
        <end position="276"/>
    </location>
</feature>
<keyword evidence="3" id="KW-0732">Signal</keyword>
<evidence type="ECO:0000313" key="6">
    <source>
        <dbReference type="Proteomes" id="UP001153737"/>
    </source>
</evidence>
<protein>
    <recommendedName>
        <fullName evidence="4">SCP domain-containing protein</fullName>
    </recommendedName>
</protein>
<keyword evidence="2" id="KW-0964">Secreted</keyword>
<dbReference type="OrthoDB" id="414826at2759"/>
<comment type="subcellular location">
    <subcellularLocation>
        <location evidence="1">Secreted</location>
    </subcellularLocation>
</comment>
<dbReference type="InterPro" id="IPR018244">
    <property type="entry name" value="Allrgn_V5/Tpx1_CS"/>
</dbReference>
<dbReference type="CDD" id="cd05380">
    <property type="entry name" value="CAP_euk"/>
    <property type="match status" value="1"/>
</dbReference>
<dbReference type="InterPro" id="IPR001283">
    <property type="entry name" value="CRISP-related"/>
</dbReference>
<evidence type="ECO:0000313" key="5">
    <source>
        <dbReference type="EMBL" id="CAH1173570.1"/>
    </source>
</evidence>
<dbReference type="PRINTS" id="PR00838">
    <property type="entry name" value="V5ALLERGEN"/>
</dbReference>
<dbReference type="InterPro" id="IPR035940">
    <property type="entry name" value="CAP_sf"/>
</dbReference>
<gene>
    <name evidence="5" type="ORF">PHAECO_LOCUS10211</name>
</gene>
<sequence>MISRVSDCIIIFIHILSAGAFHNKYCQLQCFENLTNTVCTRGDQKCGPDPVCGTDFRVIKLSNDDRQYILDIHNYLRNKVALGHEKRGEQPSAANMNAMSYDRELEFIAQCWANACKGNPLVHDVCRRSHKFEYVGQNLGSVSSTSPNIDLVKSLKELILGWYDEVADYNSTWIDDTRPREKEIGHYTQLIWASTTTIGCAVSYYSTVIDEENWYVLLLVCDYGPGGNYLGSPVYRLGKPCTECPKGRALKNKVYQGLCGVDIRVNSSDLYEDAVF</sequence>